<dbReference type="InterPro" id="IPR011990">
    <property type="entry name" value="TPR-like_helical_dom_sf"/>
</dbReference>
<comment type="caution">
    <text evidence="1">The sequence shown here is derived from an EMBL/GenBank/DDBJ whole genome shotgun (WGS) entry which is preliminary data.</text>
</comment>
<evidence type="ECO:0000313" key="2">
    <source>
        <dbReference type="Proteomes" id="UP001500888"/>
    </source>
</evidence>
<sequence>MSGEGYRILRECRVRSERLRAMGLTFEQVAEVFGLFHDVSPLRLHRYAHGRTAAEVVAAYNDLDAAGTACLRESRLYDYETWPLRGKRPSARALGLFAQIYRTAARRLITDDTFSSYSARDRDLIDRTDHRHLASPQPRHASCASAARVSMDSAAVRTGGRGVPVFLARVPAPADCAALLRALGAEEADMRRRDMLFELALALGGAPALLLLRRLSPPEKDRLALIVGPSGRVDSQSVQIIEKLNVACRQLDDEFGPQSVLPVVDAQRGLVAELLKRESLLPGLRDRLVNTYAELSELAGYLCNDLMDYTQAGLRYKDALSAAHENADPTMIAYVHACLGWMALYQGKPGRALDHMFAAQGWAQRSESDVMKSAHAMGLAQVLARTGDVRESEHALARSVNLAGRMRDDTDPIYLYWWSDNAMQSRSADCMLAWGRADEALKSADRTLTSGITSKLLRGRTLLNSAEALIQKREIAAAAARIHMAAEITVGHSSARLAHSIRQAGSRLQPWADNKHVRALDDQLRSLSTLS</sequence>
<dbReference type="Proteomes" id="UP001500888">
    <property type="component" value="Unassembled WGS sequence"/>
</dbReference>
<gene>
    <name evidence="1" type="ORF">GCM10022226_16100</name>
</gene>
<keyword evidence="2" id="KW-1185">Reference proteome</keyword>
<reference evidence="2" key="1">
    <citation type="journal article" date="2019" name="Int. J. Syst. Evol. Microbiol.">
        <title>The Global Catalogue of Microorganisms (GCM) 10K type strain sequencing project: providing services to taxonomists for standard genome sequencing and annotation.</title>
        <authorList>
            <consortium name="The Broad Institute Genomics Platform"/>
            <consortium name="The Broad Institute Genome Sequencing Center for Infectious Disease"/>
            <person name="Wu L."/>
            <person name="Ma J."/>
        </authorList>
    </citation>
    <scope>NUCLEOTIDE SEQUENCE [LARGE SCALE GENOMIC DNA]</scope>
    <source>
        <strain evidence="2">JCM 16908</strain>
    </source>
</reference>
<dbReference type="EMBL" id="BAAAZR010000002">
    <property type="protein sequence ID" value="GAA3797541.1"/>
    <property type="molecule type" value="Genomic_DNA"/>
</dbReference>
<proteinExistence type="predicted"/>
<evidence type="ECO:0000313" key="1">
    <source>
        <dbReference type="EMBL" id="GAA3797541.1"/>
    </source>
</evidence>
<organism evidence="1 2">
    <name type="scientific">Sphaerisporangium flaviroseum</name>
    <dbReference type="NCBI Taxonomy" id="509199"/>
    <lineage>
        <taxon>Bacteria</taxon>
        <taxon>Bacillati</taxon>
        <taxon>Actinomycetota</taxon>
        <taxon>Actinomycetes</taxon>
        <taxon>Streptosporangiales</taxon>
        <taxon>Streptosporangiaceae</taxon>
        <taxon>Sphaerisporangium</taxon>
    </lineage>
</organism>
<accession>A0ABP7HLZ7</accession>
<dbReference type="RefSeq" id="WP_344936199.1">
    <property type="nucleotide sequence ID" value="NZ_BAAAZR010000002.1"/>
</dbReference>
<dbReference type="SUPFAM" id="SSF48452">
    <property type="entry name" value="TPR-like"/>
    <property type="match status" value="1"/>
</dbReference>
<dbReference type="Gene3D" id="1.25.40.10">
    <property type="entry name" value="Tetratricopeptide repeat domain"/>
    <property type="match status" value="1"/>
</dbReference>
<protein>
    <recommendedName>
        <fullName evidence="3">XRE family transcriptional regulator</fullName>
    </recommendedName>
</protein>
<evidence type="ECO:0008006" key="3">
    <source>
        <dbReference type="Google" id="ProtNLM"/>
    </source>
</evidence>
<name>A0ABP7HLZ7_9ACTN</name>